<dbReference type="PANTHER" id="PTHR10972">
    <property type="entry name" value="OXYSTEROL-BINDING PROTEIN-RELATED"/>
    <property type="match status" value="1"/>
</dbReference>
<protein>
    <recommendedName>
        <fullName evidence="9">Oxysterol-binding protein</fullName>
    </recommendedName>
</protein>
<dbReference type="Pfam" id="PF00169">
    <property type="entry name" value="PH"/>
    <property type="match status" value="1"/>
</dbReference>
<reference evidence="14" key="1">
    <citation type="submission" date="2025-08" db="UniProtKB">
        <authorList>
            <consortium name="RefSeq"/>
        </authorList>
    </citation>
    <scope>IDENTIFICATION</scope>
</reference>
<dbReference type="FunFam" id="3.30.70.3490:FF:000001">
    <property type="entry name" value="Oxysterol-binding protein"/>
    <property type="match status" value="1"/>
</dbReference>
<dbReference type="GO" id="GO:0032934">
    <property type="term" value="F:sterol binding"/>
    <property type="evidence" value="ECO:0007669"/>
    <property type="project" value="TreeGrafter"/>
</dbReference>
<dbReference type="RefSeq" id="XP_029284915.1">
    <property type="nucleotide sequence ID" value="XM_029429055.1"/>
</dbReference>
<dbReference type="SUPFAM" id="SSF50729">
    <property type="entry name" value="PH domain-like"/>
    <property type="match status" value="1"/>
</dbReference>
<dbReference type="FunFam" id="2.40.160.120:FF:000002">
    <property type="entry name" value="Oxysterol-binding protein"/>
    <property type="match status" value="1"/>
</dbReference>
<evidence type="ECO:0000256" key="5">
    <source>
        <dbReference type="ARBA" id="ARBA00023121"/>
    </source>
</evidence>
<keyword evidence="3" id="KW-0597">Phosphoprotein</keyword>
<dbReference type="GeneID" id="115006679"/>
<dbReference type="InterPro" id="IPR001849">
    <property type="entry name" value="PH_domain"/>
</dbReference>
<evidence type="ECO:0000259" key="12">
    <source>
        <dbReference type="PROSITE" id="PS50003"/>
    </source>
</evidence>
<evidence type="ECO:0000313" key="14">
    <source>
        <dbReference type="RefSeq" id="XP_029284915.1"/>
    </source>
</evidence>
<comment type="similarity">
    <text evidence="1 8">Belongs to the OSBP family.</text>
</comment>
<dbReference type="GO" id="GO:0005794">
    <property type="term" value="C:Golgi apparatus"/>
    <property type="evidence" value="ECO:0007669"/>
    <property type="project" value="TreeGrafter"/>
</dbReference>
<dbReference type="GO" id="GO:0005829">
    <property type="term" value="C:cytosol"/>
    <property type="evidence" value="ECO:0007669"/>
    <property type="project" value="TreeGrafter"/>
</dbReference>
<feature type="domain" description="PH" evidence="12">
    <location>
        <begin position="2"/>
        <end position="99"/>
    </location>
</feature>
<dbReference type="Gene3D" id="3.30.70.3490">
    <property type="match status" value="1"/>
</dbReference>
<dbReference type="GO" id="GO:0016020">
    <property type="term" value="C:membrane"/>
    <property type="evidence" value="ECO:0007669"/>
    <property type="project" value="TreeGrafter"/>
</dbReference>
<dbReference type="InterPro" id="IPR000648">
    <property type="entry name" value="Oxysterol-bd"/>
</dbReference>
<dbReference type="InterPro" id="IPR018494">
    <property type="entry name" value="Oxysterol-bd_CS"/>
</dbReference>
<feature type="coiled-coil region" evidence="10">
    <location>
        <begin position="629"/>
        <end position="663"/>
    </location>
</feature>
<evidence type="ECO:0000256" key="4">
    <source>
        <dbReference type="ARBA" id="ARBA00023055"/>
    </source>
</evidence>
<organism evidence="13 14">
    <name type="scientific">Cottoperca gobio</name>
    <name type="common">Frogmouth</name>
    <name type="synonym">Aphritis gobio</name>
    <dbReference type="NCBI Taxonomy" id="56716"/>
    <lineage>
        <taxon>Eukaryota</taxon>
        <taxon>Metazoa</taxon>
        <taxon>Chordata</taxon>
        <taxon>Craniata</taxon>
        <taxon>Vertebrata</taxon>
        <taxon>Euteleostomi</taxon>
        <taxon>Actinopterygii</taxon>
        <taxon>Neopterygii</taxon>
        <taxon>Teleostei</taxon>
        <taxon>Neoteleostei</taxon>
        <taxon>Acanthomorphata</taxon>
        <taxon>Eupercaria</taxon>
        <taxon>Perciformes</taxon>
        <taxon>Notothenioidei</taxon>
        <taxon>Bovichtidae</taxon>
        <taxon>Cottoperca</taxon>
    </lineage>
</organism>
<dbReference type="Gene3D" id="2.40.160.120">
    <property type="match status" value="1"/>
</dbReference>
<proteinExistence type="inferred from homology"/>
<dbReference type="PROSITE" id="PS01013">
    <property type="entry name" value="OSBP"/>
    <property type="match status" value="1"/>
</dbReference>
<keyword evidence="4 9" id="KW-0445">Lipid transport</keyword>
<dbReference type="CTD" id="114883"/>
<evidence type="ECO:0000256" key="6">
    <source>
        <dbReference type="ARBA" id="ARBA00050284"/>
    </source>
</evidence>
<dbReference type="AlphaFoldDB" id="A0A6J2PH57"/>
<feature type="compositionally biased region" description="Polar residues" evidence="11">
    <location>
        <begin position="288"/>
        <end position="302"/>
    </location>
</feature>
<accession>A0A6J2PH57</accession>
<dbReference type="PANTHER" id="PTHR10972:SF200">
    <property type="entry name" value="OXYSTEROL-BINDING PROTEIN-RELATED PROTEIN 9"/>
    <property type="match status" value="1"/>
</dbReference>
<dbReference type="Pfam" id="PF01237">
    <property type="entry name" value="Oxysterol_BP"/>
    <property type="match status" value="2"/>
</dbReference>
<dbReference type="PROSITE" id="PS50003">
    <property type="entry name" value="PH_DOMAIN"/>
    <property type="match status" value="1"/>
</dbReference>
<evidence type="ECO:0000256" key="2">
    <source>
        <dbReference type="ARBA" id="ARBA00022448"/>
    </source>
</evidence>
<keyword evidence="2 9" id="KW-0813">Transport</keyword>
<dbReference type="GO" id="GO:0006869">
    <property type="term" value="P:lipid transport"/>
    <property type="evidence" value="ECO:0007669"/>
    <property type="project" value="UniProtKB-KW"/>
</dbReference>
<comment type="function">
    <text evidence="7">Interacts with OSBPL11 to function as lipid transfer proteins. Together they form a heterodimer that localizes at the ER-trans-Golgi membrane contact sites, and exchanges phosphatidylserine (1,2-diacyl-sn-glycero-3-phospho-L-serine, PS) for phosphatidylinositol-4-phosphate (1,2-diacyl-sn-glycero-3-phospho-(1D-myo-inositol 4-phosphate), PI(4)P) between the two organelles, a step that is critical for sphingomyelin synthesis in the Golgi complex.</text>
</comment>
<dbReference type="SMART" id="SM00233">
    <property type="entry name" value="PH"/>
    <property type="match status" value="1"/>
</dbReference>
<keyword evidence="5" id="KW-0446">Lipid-binding</keyword>
<dbReference type="Gene3D" id="2.30.29.30">
    <property type="entry name" value="Pleckstrin-homology domain (PH domain)/Phosphotyrosine-binding domain (PTB)"/>
    <property type="match status" value="1"/>
</dbReference>
<evidence type="ECO:0000313" key="13">
    <source>
        <dbReference type="Proteomes" id="UP000504630"/>
    </source>
</evidence>
<feature type="region of interest" description="Disordered" evidence="11">
    <location>
        <begin position="281"/>
        <end position="322"/>
    </location>
</feature>
<sequence>MASIMEGPLSKWTNVMKGWQYRWFVLDYNAGLLSYYTSKDKMMRGSRRGCVRLRGAVIGIDDEDDSTFTITVDQKTFHFQARDADEREKWIHALEGTILRHTLQLREAETGLVPSVQDFDKKLSEADAYLQILIDQLKLFDEKIKDCKEDESRRKIESLKETTCSMVESIKHCIVLLQIAKSTINPVDGIFQPNLDTPVVDTTMPTQTTLPTGSGPSGPSSGVASPAHIPLPSHSVPDFSYSSSEDEFYDADEFYQSSTSPKHCIDPSGPQAASLTNEATALKRPDTTESLNSSMSNGTTDADQFDSHDDRDDEGEGESVEEHKSVIMHLLSQVRLGMDLTKVVLPTFILERRSLLEMYADFFAHPDLFVSIAEQAEARDRMVHVVKWYLSAFHAGRKGSVAKKPYNPILGEVFYCHWDLPSETEEPSLHTETVSEGPVPWSSSNSVCFVAEQVSHHPPISAFYAECLNKKIQFNAHIWTKSKFLGMSIGVHNIGQGCVSCLEHDEHYILTFPNGYGRSILTVPWVELGGECNISCSKSGYSANIVFHTKPFYGGKKHRITAEIFSPNDKKSFCSIEGEWNGVMYAKWATGENTVFIDTRRIGIIKKKVRKAEDQLDYESRRLWRDVTLNLKLKDIDAATEAKHRLEEKQRAEARERKENEQQWETRLFHEDGECWVYDEPLLKRFTSQGH</sequence>
<dbReference type="SUPFAM" id="SSF144000">
    <property type="entry name" value="Oxysterol-binding protein-like"/>
    <property type="match status" value="1"/>
</dbReference>
<gene>
    <name evidence="14" type="primary">osbpl9</name>
</gene>
<dbReference type="InterPro" id="IPR011993">
    <property type="entry name" value="PH-like_dom_sf"/>
</dbReference>
<evidence type="ECO:0000256" key="9">
    <source>
        <dbReference type="RuleBase" id="RU003845"/>
    </source>
</evidence>
<dbReference type="Gene3D" id="1.10.287.2720">
    <property type="match status" value="1"/>
</dbReference>
<evidence type="ECO:0000256" key="10">
    <source>
        <dbReference type="SAM" id="Coils"/>
    </source>
</evidence>
<keyword evidence="10" id="KW-0175">Coiled coil</keyword>
<keyword evidence="13" id="KW-1185">Reference proteome</keyword>
<dbReference type="InterPro" id="IPR037239">
    <property type="entry name" value="OSBP_sf"/>
</dbReference>
<dbReference type="Proteomes" id="UP000504630">
    <property type="component" value="Chromosome 4"/>
</dbReference>
<feature type="region of interest" description="Disordered" evidence="11">
    <location>
        <begin position="198"/>
        <end position="231"/>
    </location>
</feature>
<evidence type="ECO:0000256" key="8">
    <source>
        <dbReference type="RuleBase" id="RU003844"/>
    </source>
</evidence>
<evidence type="ECO:0000256" key="7">
    <source>
        <dbReference type="ARBA" id="ARBA00055284"/>
    </source>
</evidence>
<name>A0A6J2PH57_COTGO</name>
<dbReference type="FunFam" id="2.30.29.30:FF:000089">
    <property type="entry name" value="Oxysterol-binding protein"/>
    <property type="match status" value="1"/>
</dbReference>
<evidence type="ECO:0000256" key="11">
    <source>
        <dbReference type="SAM" id="MobiDB-lite"/>
    </source>
</evidence>
<evidence type="ECO:0000256" key="1">
    <source>
        <dbReference type="ARBA" id="ARBA00008842"/>
    </source>
</evidence>
<feature type="compositionally biased region" description="Low complexity" evidence="11">
    <location>
        <begin position="198"/>
        <end position="222"/>
    </location>
</feature>
<dbReference type="FunFam" id="1.10.287.2720:FF:000001">
    <property type="entry name" value="Oxysterol-binding OBPalpha"/>
    <property type="match status" value="1"/>
</dbReference>
<dbReference type="CDD" id="cd13290">
    <property type="entry name" value="PH_ORP9"/>
    <property type="match status" value="1"/>
</dbReference>
<evidence type="ECO:0000256" key="3">
    <source>
        <dbReference type="ARBA" id="ARBA00022553"/>
    </source>
</evidence>
<comment type="catalytic activity">
    <reaction evidence="6">
        <text>a 1,2-diacyl-sn-glycero-3-phospho-(1D-myo-inositol 4-phosphate)(out) + a 1,2-diacyl-sn-glycero-3-phospho-L-serine(in) = a 1,2-diacyl-sn-glycero-3-phospho-(1D-myo-inositol 4-phosphate)(in) + a 1,2-diacyl-sn-glycero-3-phospho-L-serine(out)</text>
        <dbReference type="Rhea" id="RHEA:81667"/>
        <dbReference type="ChEBI" id="CHEBI:57262"/>
        <dbReference type="ChEBI" id="CHEBI:58178"/>
    </reaction>
</comment>